<reference evidence="1" key="1">
    <citation type="submission" date="2022-11" db="EMBL/GenBank/DDBJ databases">
        <title>High-quality draft genome sequence of Galbibacter sp. strain CMA-7.</title>
        <authorList>
            <person name="Wei L."/>
            <person name="Dong C."/>
            <person name="Shao Z."/>
        </authorList>
    </citation>
    <scope>NUCLEOTIDE SEQUENCE</scope>
    <source>
        <strain evidence="1">CMA-7</strain>
    </source>
</reference>
<protein>
    <recommendedName>
        <fullName evidence="3">DUF3857 domain-containing protein</fullName>
    </recommendedName>
</protein>
<dbReference type="RefSeq" id="WP_277900457.1">
    <property type="nucleotide sequence ID" value="NZ_JAPMUA010000004.1"/>
</dbReference>
<gene>
    <name evidence="1" type="ORF">OSR52_12725</name>
</gene>
<proteinExistence type="predicted"/>
<evidence type="ECO:0000313" key="2">
    <source>
        <dbReference type="Proteomes" id="UP001153642"/>
    </source>
</evidence>
<accession>A0ABT6FUG3</accession>
<name>A0ABT6FUG3_9FLAO</name>
<evidence type="ECO:0000313" key="1">
    <source>
        <dbReference type="EMBL" id="MDG3586734.1"/>
    </source>
</evidence>
<comment type="caution">
    <text evidence="1">The sequence shown here is derived from an EMBL/GenBank/DDBJ whole genome shotgun (WGS) entry which is preliminary data.</text>
</comment>
<organism evidence="1 2">
    <name type="scientific">Galbibacter pacificus</name>
    <dbReference type="NCBI Taxonomy" id="2996052"/>
    <lineage>
        <taxon>Bacteria</taxon>
        <taxon>Pseudomonadati</taxon>
        <taxon>Bacteroidota</taxon>
        <taxon>Flavobacteriia</taxon>
        <taxon>Flavobacteriales</taxon>
        <taxon>Flavobacteriaceae</taxon>
        <taxon>Galbibacter</taxon>
    </lineage>
</organism>
<sequence>MHKLIIFILLFSVVKGFGQELEFNPKKDHPYSFETEFLILKESVIELALKTDIEATFLKDDASFNMKVNRFQLNSMGFNIDSRNPKSLGRDSTKIRQLTSKPFIFQIDEGTMKLVSHKNMENANKVQDILKELGKYCNPTYNKLYKDIVLKKGYSWSTTDSISSKLLDAKAQPVTFHYTVENINRKEAIIYGKSTLEEKHGTIYMAVKYILDKKTGIPLYTKYISYGDDVITLMINKAENYEAPNMYDEYMAIEPALNYLSYMKYSNLGFDPITYTYKKNPLTTDKEKLEKIIGQSLDSLTIDSPGLSNMYFLSGYRNKNAAVLDSLLTGTYAEVNAIRFIDKNGETMDIKPNTNIKYYTPMYMGPYHPGLYQKEKESMVAKVELDITTNSPTKRKTVHLTSSVEENADYHFKLSDSTAIISFKNYLNIDYKSFRFYDKDGNELTAEWVPNYMNESFIVSHDAFTQKFIEQVPGEKKILYSMKFIVKNAIKMTFDILTGDIKFRYKKTISKKHS</sequence>
<dbReference type="Proteomes" id="UP001153642">
    <property type="component" value="Unassembled WGS sequence"/>
</dbReference>
<dbReference type="EMBL" id="JAPMUA010000004">
    <property type="protein sequence ID" value="MDG3586734.1"/>
    <property type="molecule type" value="Genomic_DNA"/>
</dbReference>
<evidence type="ECO:0008006" key="3">
    <source>
        <dbReference type="Google" id="ProtNLM"/>
    </source>
</evidence>
<keyword evidence="2" id="KW-1185">Reference proteome</keyword>